<dbReference type="SUPFAM" id="SSF52833">
    <property type="entry name" value="Thioredoxin-like"/>
    <property type="match status" value="1"/>
</dbReference>
<reference evidence="2 3" key="1">
    <citation type="journal article" date="2016" name="Nat. Commun.">
        <title>Thousands of microbial genomes shed light on interconnected biogeochemical processes in an aquifer system.</title>
        <authorList>
            <person name="Anantharaman K."/>
            <person name="Brown C.T."/>
            <person name="Hug L.A."/>
            <person name="Sharon I."/>
            <person name="Castelle C.J."/>
            <person name="Probst A.J."/>
            <person name="Thomas B.C."/>
            <person name="Singh A."/>
            <person name="Wilkins M.J."/>
            <person name="Karaoz U."/>
            <person name="Brodie E.L."/>
            <person name="Williams K.H."/>
            <person name="Hubbard S.S."/>
            <person name="Banfield J.F."/>
        </authorList>
    </citation>
    <scope>NUCLEOTIDE SEQUENCE [LARGE SCALE GENOMIC DNA]</scope>
</reference>
<comment type="caution">
    <text evidence="2">The sequence shown here is derived from an EMBL/GenBank/DDBJ whole genome shotgun (WGS) entry which is preliminary data.</text>
</comment>
<dbReference type="EMBL" id="MHTT01000031">
    <property type="protein sequence ID" value="OHA64623.1"/>
    <property type="molecule type" value="Genomic_DNA"/>
</dbReference>
<protein>
    <recommendedName>
        <fullName evidence="4">Thioredoxin domain-containing protein</fullName>
    </recommendedName>
</protein>
<evidence type="ECO:0000313" key="3">
    <source>
        <dbReference type="Proteomes" id="UP000178065"/>
    </source>
</evidence>
<sequence length="119" mass="13330">MKSSFLVLAAGIAIMAFGAWAFLSPKQAEGRYDEFAQCLSEKGMVMYGADWCPHCQNEKKAFDDSFRLINYVECPDDPQLCLGKGIEVYPTWMMQDGRKLVGEQGLKKLSQQSGCPIHQ</sequence>
<gene>
    <name evidence="2" type="ORF">A2672_02900</name>
</gene>
<dbReference type="AlphaFoldDB" id="A0A1G2QVU7"/>
<name>A0A1G2QVU7_9BACT</name>
<keyword evidence="1" id="KW-0732">Signal</keyword>
<feature type="signal peptide" evidence="1">
    <location>
        <begin position="1"/>
        <end position="21"/>
    </location>
</feature>
<dbReference type="PANTHER" id="PTHR34573:SF1">
    <property type="entry name" value="VITAMIN K EPOXIDE REDUCTASE DOMAIN-CONTAINING PROTEIN"/>
    <property type="match status" value="1"/>
</dbReference>
<evidence type="ECO:0008006" key="4">
    <source>
        <dbReference type="Google" id="ProtNLM"/>
    </source>
</evidence>
<accession>A0A1G2QVU7</accession>
<organism evidence="2 3">
    <name type="scientific">Candidatus Wildermuthbacteria bacterium RIFCSPHIGHO2_01_FULL_49_22b</name>
    <dbReference type="NCBI Taxonomy" id="1802448"/>
    <lineage>
        <taxon>Bacteria</taxon>
        <taxon>Candidatus Wildermuthiibacteriota</taxon>
    </lineage>
</organism>
<feature type="chain" id="PRO_5009584173" description="Thioredoxin domain-containing protein" evidence="1">
    <location>
        <begin position="22"/>
        <end position="119"/>
    </location>
</feature>
<dbReference type="STRING" id="1802448.A2672_02900"/>
<evidence type="ECO:0000313" key="2">
    <source>
        <dbReference type="EMBL" id="OHA64623.1"/>
    </source>
</evidence>
<dbReference type="Gene3D" id="3.40.30.10">
    <property type="entry name" value="Glutaredoxin"/>
    <property type="match status" value="1"/>
</dbReference>
<dbReference type="PANTHER" id="PTHR34573">
    <property type="entry name" value="VKC DOMAIN-CONTAINING PROTEIN"/>
    <property type="match status" value="1"/>
</dbReference>
<proteinExistence type="predicted"/>
<dbReference type="InterPro" id="IPR036249">
    <property type="entry name" value="Thioredoxin-like_sf"/>
</dbReference>
<dbReference type="Proteomes" id="UP000178065">
    <property type="component" value="Unassembled WGS sequence"/>
</dbReference>
<evidence type="ECO:0000256" key="1">
    <source>
        <dbReference type="SAM" id="SignalP"/>
    </source>
</evidence>